<name>A0AAW7XMQ1_9GAMM</name>
<comment type="caution">
    <text evidence="2">The sequence shown here is derived from an EMBL/GenBank/DDBJ whole genome shotgun (WGS) entry which is preliminary data.</text>
</comment>
<dbReference type="PROSITE" id="PS51257">
    <property type="entry name" value="PROKAR_LIPOPROTEIN"/>
    <property type="match status" value="1"/>
</dbReference>
<gene>
    <name evidence="2" type="ORF">Q4490_11535</name>
</gene>
<accession>A0AAW7XMQ1</accession>
<evidence type="ECO:0000256" key="1">
    <source>
        <dbReference type="SAM" id="MobiDB-lite"/>
    </source>
</evidence>
<dbReference type="EMBL" id="JAUOPG010000007">
    <property type="protein sequence ID" value="MDO6454193.1"/>
    <property type="molecule type" value="Genomic_DNA"/>
</dbReference>
<evidence type="ECO:0000313" key="3">
    <source>
        <dbReference type="Proteomes" id="UP001169862"/>
    </source>
</evidence>
<protein>
    <recommendedName>
        <fullName evidence="4">Lipoprotein</fullName>
    </recommendedName>
</protein>
<dbReference type="Proteomes" id="UP001169862">
    <property type="component" value="Unassembled WGS sequence"/>
</dbReference>
<dbReference type="RefSeq" id="WP_303550700.1">
    <property type="nucleotide sequence ID" value="NZ_JAUOPG010000007.1"/>
</dbReference>
<feature type="region of interest" description="Disordered" evidence="1">
    <location>
        <begin position="228"/>
        <end position="276"/>
    </location>
</feature>
<dbReference type="AlphaFoldDB" id="A0AAW7XMQ1"/>
<feature type="compositionally biased region" description="Low complexity" evidence="1">
    <location>
        <begin position="235"/>
        <end position="251"/>
    </location>
</feature>
<proteinExistence type="predicted"/>
<sequence length="276" mass="29674">MRYARLGKSPSTKASLLLICTAISSIFLISGCQVKPSNQHATSSSPAVAQPTISAVSISLNGAYSGLLNTTEAPEQCPDFLVSTADIEHFFNRPAKRASTPAMIVTATSSNQTVNAETPTTETSSLKPTSAQQAYTYSINHQASNCYAAGTMMLNGTELVSWRVDKAGQGYYQHNAAVYTVQCVSCIEQMDKDANKVWVAQQKIAEIKAARVKRQQAQTERLNAFNAKMAPPVEDNTSSNTADTTNTAKDSIPVPAADVVSTQNDQTHNKTVKHRP</sequence>
<reference evidence="2" key="1">
    <citation type="submission" date="2023-07" db="EMBL/GenBank/DDBJ databases">
        <title>Genome content predicts the carbon catabolic preferences of heterotrophic bacteria.</title>
        <authorList>
            <person name="Gralka M."/>
        </authorList>
    </citation>
    <scope>NUCLEOTIDE SEQUENCE</scope>
    <source>
        <strain evidence="2">I2M16</strain>
    </source>
</reference>
<evidence type="ECO:0000313" key="2">
    <source>
        <dbReference type="EMBL" id="MDO6454193.1"/>
    </source>
</evidence>
<evidence type="ECO:0008006" key="4">
    <source>
        <dbReference type="Google" id="ProtNLM"/>
    </source>
</evidence>
<organism evidence="2 3">
    <name type="scientific">Neptunomonas phycophila</name>
    <dbReference type="NCBI Taxonomy" id="1572645"/>
    <lineage>
        <taxon>Bacteria</taxon>
        <taxon>Pseudomonadati</taxon>
        <taxon>Pseudomonadota</taxon>
        <taxon>Gammaproteobacteria</taxon>
        <taxon>Oceanospirillales</taxon>
        <taxon>Oceanospirillaceae</taxon>
        <taxon>Neptunomonas</taxon>
    </lineage>
</organism>